<evidence type="ECO:0000256" key="2">
    <source>
        <dbReference type="ARBA" id="ARBA00022692"/>
    </source>
</evidence>
<evidence type="ECO:0000256" key="1">
    <source>
        <dbReference type="ARBA" id="ARBA00004127"/>
    </source>
</evidence>
<keyword evidence="3 5" id="KW-1133">Transmembrane helix</keyword>
<name>A0A9K3CUS2_9EUKA</name>
<dbReference type="EMBL" id="BDIP01001142">
    <property type="protein sequence ID" value="GIQ83688.1"/>
    <property type="molecule type" value="Genomic_DNA"/>
</dbReference>
<evidence type="ECO:0000313" key="7">
    <source>
        <dbReference type="Proteomes" id="UP000265618"/>
    </source>
</evidence>
<keyword evidence="7" id="KW-1185">Reference proteome</keyword>
<keyword evidence="2 5" id="KW-0812">Transmembrane</keyword>
<dbReference type="AlphaFoldDB" id="A0A9K3CUS2"/>
<dbReference type="Pfam" id="PF04750">
    <property type="entry name" value="Far-17a_AIG1"/>
    <property type="match status" value="1"/>
</dbReference>
<organism evidence="6 7">
    <name type="scientific">Kipferlia bialata</name>
    <dbReference type="NCBI Taxonomy" id="797122"/>
    <lineage>
        <taxon>Eukaryota</taxon>
        <taxon>Metamonada</taxon>
        <taxon>Carpediemonas-like organisms</taxon>
        <taxon>Kipferlia</taxon>
    </lineage>
</organism>
<proteinExistence type="predicted"/>
<reference evidence="6 7" key="1">
    <citation type="journal article" date="2018" name="PLoS ONE">
        <title>The draft genome of Kipferlia bialata reveals reductive genome evolution in fornicate parasites.</title>
        <authorList>
            <person name="Tanifuji G."/>
            <person name="Takabayashi S."/>
            <person name="Kume K."/>
            <person name="Takagi M."/>
            <person name="Nakayama T."/>
            <person name="Kamikawa R."/>
            <person name="Inagaki Y."/>
            <person name="Hashimoto T."/>
        </authorList>
    </citation>
    <scope>NUCLEOTIDE SEQUENCE [LARGE SCALE GENOMIC DNA]</scope>
    <source>
        <strain evidence="6">NY0173</strain>
    </source>
</reference>
<sequence length="207" mass="23385">MAESGYSSQTALDMVKGGSIQRYRRFRLGAALFSSFVVANTYTCYIVFKETGVYDFAFGHYLSYLTNCTAFLCMIYGLVSAAPVLFPTLSKVQWDGFFHPRSAVRRTLYAMSLTTSVYVAVVFWGVLGLNNDDYPTWAKVWDMVTNIGAHGGNIVWLALDACVYDRNLARSYTKRMCLPTILFGLWYFAMASGELVMTELAPYFFME</sequence>
<dbReference type="GO" id="GO:0012505">
    <property type="term" value="C:endomembrane system"/>
    <property type="evidence" value="ECO:0007669"/>
    <property type="project" value="UniProtKB-SubCell"/>
</dbReference>
<feature type="transmembrane region" description="Helical" evidence="5">
    <location>
        <begin position="26"/>
        <end position="48"/>
    </location>
</feature>
<evidence type="ECO:0000256" key="5">
    <source>
        <dbReference type="SAM" id="Phobius"/>
    </source>
</evidence>
<comment type="subcellular location">
    <subcellularLocation>
        <location evidence="1">Endomembrane system</location>
        <topology evidence="1">Multi-pass membrane protein</topology>
    </subcellularLocation>
</comment>
<accession>A0A9K3CUS2</accession>
<gene>
    <name evidence="6" type="ORF">KIPB_005044</name>
</gene>
<feature type="transmembrane region" description="Helical" evidence="5">
    <location>
        <begin position="147"/>
        <end position="164"/>
    </location>
</feature>
<dbReference type="Proteomes" id="UP000265618">
    <property type="component" value="Unassembled WGS sequence"/>
</dbReference>
<dbReference type="GO" id="GO:0016020">
    <property type="term" value="C:membrane"/>
    <property type="evidence" value="ECO:0007669"/>
    <property type="project" value="InterPro"/>
</dbReference>
<evidence type="ECO:0000313" key="6">
    <source>
        <dbReference type="EMBL" id="GIQ83688.1"/>
    </source>
</evidence>
<feature type="transmembrane region" description="Helical" evidence="5">
    <location>
        <begin position="176"/>
        <end position="197"/>
    </location>
</feature>
<feature type="non-terminal residue" evidence="6">
    <location>
        <position position="1"/>
    </location>
</feature>
<feature type="transmembrane region" description="Helical" evidence="5">
    <location>
        <begin position="107"/>
        <end position="127"/>
    </location>
</feature>
<evidence type="ECO:0000256" key="4">
    <source>
        <dbReference type="ARBA" id="ARBA00023136"/>
    </source>
</evidence>
<feature type="transmembrane region" description="Helical" evidence="5">
    <location>
        <begin position="60"/>
        <end position="86"/>
    </location>
</feature>
<comment type="caution">
    <text evidence="6">The sequence shown here is derived from an EMBL/GenBank/DDBJ whole genome shotgun (WGS) entry which is preliminary data.</text>
</comment>
<keyword evidence="4 5" id="KW-0472">Membrane</keyword>
<protein>
    <submittedName>
        <fullName evidence="6">Uncharacterized protein</fullName>
    </submittedName>
</protein>
<evidence type="ECO:0000256" key="3">
    <source>
        <dbReference type="ARBA" id="ARBA00022989"/>
    </source>
</evidence>
<dbReference type="InterPro" id="IPR006838">
    <property type="entry name" value="ADTRP_AIG1"/>
</dbReference>